<dbReference type="EMBL" id="JBHULN010000001">
    <property type="protein sequence ID" value="MFD2569242.1"/>
    <property type="molecule type" value="Genomic_DNA"/>
</dbReference>
<name>A0ABW5M0V4_9BACT</name>
<keyword evidence="1" id="KW-0732">Signal</keyword>
<dbReference type="InterPro" id="IPR025665">
    <property type="entry name" value="Beta-barrel_OMP_2"/>
</dbReference>
<sequence>MIKKRYAFLFLFFLTCFAAFGQKKLSLSATVAPAFTNISYNNRYFYPESDGQIVEPVYLNGKKWATGFITGLTVQYTYAPGWSVATGVWYVQQTIRQPRLAAAGEGTMSIRNRALRVPILLNYRSSTERLSPYFTIGLAIDFPFVTRVIADRSGEPTQNLRLGTARSPLFQPVFGAGAQYQLTPRYQLMLQPIWTYNLGRFSSTDSRNPSNELSLLAQITYSF</sequence>
<dbReference type="Proteomes" id="UP001597469">
    <property type="component" value="Unassembled WGS sequence"/>
</dbReference>
<feature type="chain" id="PRO_5046244266" evidence="1">
    <location>
        <begin position="22"/>
        <end position="223"/>
    </location>
</feature>
<dbReference type="RefSeq" id="WP_381517967.1">
    <property type="nucleotide sequence ID" value="NZ_JBHULN010000001.1"/>
</dbReference>
<accession>A0ABW5M0V4</accession>
<evidence type="ECO:0000313" key="3">
    <source>
        <dbReference type="EMBL" id="MFD2569242.1"/>
    </source>
</evidence>
<gene>
    <name evidence="3" type="ORF">ACFSUS_01270</name>
</gene>
<protein>
    <submittedName>
        <fullName evidence="3">PorT family protein</fullName>
    </submittedName>
</protein>
<evidence type="ECO:0000259" key="2">
    <source>
        <dbReference type="Pfam" id="PF13568"/>
    </source>
</evidence>
<comment type="caution">
    <text evidence="3">The sequence shown here is derived from an EMBL/GenBank/DDBJ whole genome shotgun (WGS) entry which is preliminary data.</text>
</comment>
<evidence type="ECO:0000256" key="1">
    <source>
        <dbReference type="SAM" id="SignalP"/>
    </source>
</evidence>
<proteinExistence type="predicted"/>
<dbReference type="InterPro" id="IPR011250">
    <property type="entry name" value="OMP/PagP_B-barrel"/>
</dbReference>
<keyword evidence="4" id="KW-1185">Reference proteome</keyword>
<feature type="signal peptide" evidence="1">
    <location>
        <begin position="1"/>
        <end position="21"/>
    </location>
</feature>
<evidence type="ECO:0000313" key="4">
    <source>
        <dbReference type="Proteomes" id="UP001597469"/>
    </source>
</evidence>
<dbReference type="Pfam" id="PF13568">
    <property type="entry name" value="OMP_b-brl_2"/>
    <property type="match status" value="1"/>
</dbReference>
<dbReference type="SUPFAM" id="SSF56925">
    <property type="entry name" value="OMPA-like"/>
    <property type="match status" value="1"/>
</dbReference>
<reference evidence="4" key="1">
    <citation type="journal article" date="2019" name="Int. J. Syst. Evol. Microbiol.">
        <title>The Global Catalogue of Microorganisms (GCM) 10K type strain sequencing project: providing services to taxonomists for standard genome sequencing and annotation.</title>
        <authorList>
            <consortium name="The Broad Institute Genomics Platform"/>
            <consortium name="The Broad Institute Genome Sequencing Center for Infectious Disease"/>
            <person name="Wu L."/>
            <person name="Ma J."/>
        </authorList>
    </citation>
    <scope>NUCLEOTIDE SEQUENCE [LARGE SCALE GENOMIC DNA]</scope>
    <source>
        <strain evidence="4">KCTC 42805</strain>
    </source>
</reference>
<organism evidence="3 4">
    <name type="scientific">Spirosoma soli</name>
    <dbReference type="NCBI Taxonomy" id="1770529"/>
    <lineage>
        <taxon>Bacteria</taxon>
        <taxon>Pseudomonadati</taxon>
        <taxon>Bacteroidota</taxon>
        <taxon>Cytophagia</taxon>
        <taxon>Cytophagales</taxon>
        <taxon>Cytophagaceae</taxon>
        <taxon>Spirosoma</taxon>
    </lineage>
</organism>
<feature type="domain" description="Outer membrane protein beta-barrel" evidence="2">
    <location>
        <begin position="59"/>
        <end position="142"/>
    </location>
</feature>
<dbReference type="Gene3D" id="2.40.160.20">
    <property type="match status" value="1"/>
</dbReference>